<dbReference type="AlphaFoldDB" id="A0A3P7J7H4"/>
<evidence type="ECO:0000313" key="3">
    <source>
        <dbReference type="Proteomes" id="UP000270094"/>
    </source>
</evidence>
<feature type="region of interest" description="Disordered" evidence="1">
    <location>
        <begin position="35"/>
        <end position="55"/>
    </location>
</feature>
<dbReference type="Proteomes" id="UP000270094">
    <property type="component" value="Unassembled WGS sequence"/>
</dbReference>
<feature type="region of interest" description="Disordered" evidence="1">
    <location>
        <begin position="158"/>
        <end position="191"/>
    </location>
</feature>
<proteinExistence type="predicted"/>
<evidence type="ECO:0000313" key="2">
    <source>
        <dbReference type="EMBL" id="VDM76533.1"/>
    </source>
</evidence>
<reference evidence="2 3" key="1">
    <citation type="submission" date="2018-11" db="EMBL/GenBank/DDBJ databases">
        <authorList>
            <consortium name="Pathogen Informatics"/>
        </authorList>
    </citation>
    <scope>NUCLEOTIDE SEQUENCE [LARGE SCALE GENOMIC DNA]</scope>
</reference>
<gene>
    <name evidence="2" type="ORF">SVUK_LOCUS11531</name>
</gene>
<accession>A0A3P7J7H4</accession>
<organism evidence="2 3">
    <name type="scientific">Strongylus vulgaris</name>
    <name type="common">Blood worm</name>
    <dbReference type="NCBI Taxonomy" id="40348"/>
    <lineage>
        <taxon>Eukaryota</taxon>
        <taxon>Metazoa</taxon>
        <taxon>Ecdysozoa</taxon>
        <taxon>Nematoda</taxon>
        <taxon>Chromadorea</taxon>
        <taxon>Rhabditida</taxon>
        <taxon>Rhabditina</taxon>
        <taxon>Rhabditomorpha</taxon>
        <taxon>Strongyloidea</taxon>
        <taxon>Strongylidae</taxon>
        <taxon>Strongylus</taxon>
    </lineage>
</organism>
<evidence type="ECO:0000256" key="1">
    <source>
        <dbReference type="SAM" id="MobiDB-lite"/>
    </source>
</evidence>
<keyword evidence="3" id="KW-1185">Reference proteome</keyword>
<sequence length="242" mass="27256">MLYEVKREENDISRDDVNVANSSYAAAYEPQILMHSSSGSDTRSAEPNISSLVDPEEEPLPNCYFLDPDKVIKLLSYGSHDLKHLKPSDVNRLLRRISKGHKVLVSGSWLTRAFRSNLDFNQQDEVYRKFLLVRDGLRELDDCDRGWSKEANAENSKKSKTFVTRRSHEMSSFQEEPSDLNADESERSSSRVHDETGISCVVCRFVAVPQQSIRIKSSVANFSDGQQLVAADLGLIALSGDR</sequence>
<dbReference type="EMBL" id="UYYB01097187">
    <property type="protein sequence ID" value="VDM76533.1"/>
    <property type="molecule type" value="Genomic_DNA"/>
</dbReference>
<name>A0A3P7J7H4_STRVU</name>
<dbReference type="OrthoDB" id="5875037at2759"/>
<protein>
    <submittedName>
        <fullName evidence="2">Uncharacterized protein</fullName>
    </submittedName>
</protein>
<feature type="compositionally biased region" description="Polar residues" evidence="1">
    <location>
        <begin position="35"/>
        <end position="51"/>
    </location>
</feature>